<gene>
    <name evidence="2" type="ORF">NX782_17320</name>
</gene>
<evidence type="ECO:0000313" key="3">
    <source>
        <dbReference type="Proteomes" id="UP001205560"/>
    </source>
</evidence>
<feature type="transmembrane region" description="Helical" evidence="1">
    <location>
        <begin position="77"/>
        <end position="99"/>
    </location>
</feature>
<evidence type="ECO:0000313" key="2">
    <source>
        <dbReference type="EMBL" id="MCS0590952.1"/>
    </source>
</evidence>
<comment type="caution">
    <text evidence="2">The sequence shown here is derived from an EMBL/GenBank/DDBJ whole genome shotgun (WGS) entry which is preliminary data.</text>
</comment>
<reference evidence="2 3" key="1">
    <citation type="submission" date="2022-08" db="EMBL/GenBank/DDBJ databases">
        <title>Reclassification of Massilia species as members of the genera Telluria, Duganella, Pseudoduganella, Mokoshia gen. nov. and Zemynaea gen. nov. using orthogonal and non-orthogonal genome-based approaches.</title>
        <authorList>
            <person name="Bowman J.P."/>
        </authorList>
    </citation>
    <scope>NUCLEOTIDE SEQUENCE [LARGE SCALE GENOMIC DNA]</scope>
    <source>
        <strain evidence="2 3">LMG 28164</strain>
    </source>
</reference>
<dbReference type="Proteomes" id="UP001205560">
    <property type="component" value="Unassembled WGS sequence"/>
</dbReference>
<proteinExistence type="predicted"/>
<dbReference type="RefSeq" id="WP_258846724.1">
    <property type="nucleotide sequence ID" value="NZ_JANUGX010000021.1"/>
</dbReference>
<dbReference type="EMBL" id="JANUGX010000021">
    <property type="protein sequence ID" value="MCS0590952.1"/>
    <property type="molecule type" value="Genomic_DNA"/>
</dbReference>
<feature type="transmembrane region" description="Helical" evidence="1">
    <location>
        <begin position="12"/>
        <end position="34"/>
    </location>
</feature>
<feature type="transmembrane region" description="Helical" evidence="1">
    <location>
        <begin position="46"/>
        <end position="65"/>
    </location>
</feature>
<accession>A0ABT2AA48</accession>
<evidence type="ECO:0008006" key="4">
    <source>
        <dbReference type="Google" id="ProtNLM"/>
    </source>
</evidence>
<keyword evidence="1" id="KW-0472">Membrane</keyword>
<keyword evidence="3" id="KW-1185">Reference proteome</keyword>
<evidence type="ECO:0000256" key="1">
    <source>
        <dbReference type="SAM" id="Phobius"/>
    </source>
</evidence>
<sequence>MNRFDDAQEKTSLARGLARVLLGTGAILMVPAVAMRFTREVNWSPFDFVVAGILLAGIGSLYVLLTRKLRTVQQRRAIGGGLLLTLLLVWAELAVGLFGSPIAGS</sequence>
<keyword evidence="1" id="KW-1133">Transmembrane helix</keyword>
<keyword evidence="1" id="KW-0812">Transmembrane</keyword>
<protein>
    <recommendedName>
        <fullName evidence="4">Integron gene cassette protein</fullName>
    </recommendedName>
</protein>
<name>A0ABT2AA48_9BURK</name>
<organism evidence="2 3">
    <name type="scientific">Massilia norwichensis</name>
    <dbReference type="NCBI Taxonomy" id="1442366"/>
    <lineage>
        <taxon>Bacteria</taxon>
        <taxon>Pseudomonadati</taxon>
        <taxon>Pseudomonadota</taxon>
        <taxon>Betaproteobacteria</taxon>
        <taxon>Burkholderiales</taxon>
        <taxon>Oxalobacteraceae</taxon>
        <taxon>Telluria group</taxon>
        <taxon>Massilia</taxon>
    </lineage>
</organism>